<dbReference type="InterPro" id="IPR002155">
    <property type="entry name" value="Thiolase"/>
</dbReference>
<dbReference type="KEGG" id="obi:106867347"/>
<feature type="active site" description="Proton acceptor" evidence="5">
    <location>
        <position position="348"/>
    </location>
</feature>
<feature type="active site" description="Acyl-thioester intermediate" evidence="5">
    <location>
        <position position="88"/>
    </location>
</feature>
<dbReference type="Pfam" id="PF00108">
    <property type="entry name" value="Thiolase_N"/>
    <property type="match status" value="1"/>
</dbReference>
<dbReference type="FunFam" id="3.40.47.10:FF:000010">
    <property type="entry name" value="Acetyl-CoA acetyltransferase (Thiolase)"/>
    <property type="match status" value="1"/>
</dbReference>
<dbReference type="Gene3D" id="3.40.47.10">
    <property type="match status" value="2"/>
</dbReference>
<protein>
    <recommendedName>
        <fullName evidence="10">Thiolase N-terminal domain-containing protein</fullName>
    </recommendedName>
</protein>
<dbReference type="InterPro" id="IPR016039">
    <property type="entry name" value="Thiolase-like"/>
</dbReference>
<evidence type="ECO:0000256" key="6">
    <source>
        <dbReference type="RuleBase" id="RU003557"/>
    </source>
</evidence>
<dbReference type="Pfam" id="PF02803">
    <property type="entry name" value="Thiolase_C"/>
    <property type="match status" value="1"/>
</dbReference>
<accession>A0A0L8I1D3</accession>
<dbReference type="CDD" id="cd00751">
    <property type="entry name" value="thiolase"/>
    <property type="match status" value="1"/>
</dbReference>
<comment type="similarity">
    <text evidence="2 6">Belongs to the thiolase-like superfamily. Thiolase family.</text>
</comment>
<evidence type="ECO:0000313" key="9">
    <source>
        <dbReference type="EMBL" id="KOF95236.1"/>
    </source>
</evidence>
<organism evidence="9">
    <name type="scientific">Octopus bimaculoides</name>
    <name type="common">California two-spotted octopus</name>
    <dbReference type="NCBI Taxonomy" id="37653"/>
    <lineage>
        <taxon>Eukaryota</taxon>
        <taxon>Metazoa</taxon>
        <taxon>Spiralia</taxon>
        <taxon>Lophotrochozoa</taxon>
        <taxon>Mollusca</taxon>
        <taxon>Cephalopoda</taxon>
        <taxon>Coleoidea</taxon>
        <taxon>Octopodiformes</taxon>
        <taxon>Octopoda</taxon>
        <taxon>Incirrata</taxon>
        <taxon>Octopodidae</taxon>
        <taxon>Octopus</taxon>
    </lineage>
</organism>
<keyword evidence="3 6" id="KW-0808">Transferase</keyword>
<dbReference type="InterPro" id="IPR020610">
    <property type="entry name" value="Thiolase_AS"/>
</dbReference>
<proteinExistence type="inferred from homology"/>
<dbReference type="NCBIfam" id="TIGR01930">
    <property type="entry name" value="AcCoA-C-Actrans"/>
    <property type="match status" value="1"/>
</dbReference>
<dbReference type="PIRSF" id="PIRSF000429">
    <property type="entry name" value="Ac-CoA_Ac_transf"/>
    <property type="match status" value="1"/>
</dbReference>
<dbReference type="InterPro" id="IPR020615">
    <property type="entry name" value="Thiolase_acyl_enz_int_AS"/>
</dbReference>
<sequence>MESVVIVAAARTPIGSFNGSFATIPVVELGANVIKSILERSAVKPEDVSEVIMGNVYTAGEGANTARQASVKAGLPYSVPACCINMLCGSGLRSVVMAAQAIKVGDSNIVIAGGMESMSRAPHCTHMRTGTKMGDINMVDTVLKDGLIDPFYQYHMGITAENVAQKMNVSRSEQDQFAVLSQQKCDAAQVSGHFKKEIVPVSVKTRNGELIVDKDEFPRPSSTTEALAKLKPCFVKENGTVTAGNASGINDGAAAVMLMSKTEAIERRMKPLAQIVSWAQAGIDPSIMGTGPIPAVRKALQKAGWNMDSVDVFELNEAFAAQSCAVIKELQCDPKKVNLCGGAISLGHPLAASGTRILVTLLYNMQRLQLKRGVAALCVGGGMGIAICVEAV</sequence>
<evidence type="ECO:0008006" key="10">
    <source>
        <dbReference type="Google" id="ProtNLM"/>
    </source>
</evidence>
<dbReference type="PANTHER" id="PTHR18919">
    <property type="entry name" value="ACETYL-COA C-ACYLTRANSFERASE"/>
    <property type="match status" value="1"/>
</dbReference>
<gene>
    <name evidence="9" type="ORF">OCBIM_22039119mg</name>
</gene>
<dbReference type="PROSITE" id="PS00098">
    <property type="entry name" value="THIOLASE_1"/>
    <property type="match status" value="1"/>
</dbReference>
<dbReference type="InterPro" id="IPR020613">
    <property type="entry name" value="Thiolase_CS"/>
</dbReference>
<feature type="domain" description="Thiolase C-terminal" evidence="8">
    <location>
        <begin position="270"/>
        <end position="390"/>
    </location>
</feature>
<dbReference type="PANTHER" id="PTHR18919:SF107">
    <property type="entry name" value="ACETYL-COA ACETYLTRANSFERASE, CYTOSOLIC"/>
    <property type="match status" value="1"/>
</dbReference>
<dbReference type="AlphaFoldDB" id="A0A0L8I1D3"/>
<dbReference type="EMBL" id="KQ416779">
    <property type="protein sequence ID" value="KOF95236.1"/>
    <property type="molecule type" value="Genomic_DNA"/>
</dbReference>
<comment type="pathway">
    <text evidence="1">Lipid metabolism.</text>
</comment>
<dbReference type="STRING" id="37653.A0A0L8I1D3"/>
<evidence type="ECO:0000256" key="4">
    <source>
        <dbReference type="ARBA" id="ARBA00023315"/>
    </source>
</evidence>
<feature type="domain" description="Thiolase N-terminal" evidence="7">
    <location>
        <begin position="4"/>
        <end position="261"/>
    </location>
</feature>
<dbReference type="OMA" id="ICPSIAI"/>
<dbReference type="InterPro" id="IPR020616">
    <property type="entry name" value="Thiolase_N"/>
</dbReference>
<evidence type="ECO:0000259" key="8">
    <source>
        <dbReference type="Pfam" id="PF02803"/>
    </source>
</evidence>
<dbReference type="PROSITE" id="PS00099">
    <property type="entry name" value="THIOLASE_3"/>
    <property type="match status" value="1"/>
</dbReference>
<dbReference type="PROSITE" id="PS00737">
    <property type="entry name" value="THIOLASE_2"/>
    <property type="match status" value="1"/>
</dbReference>
<dbReference type="EMBL" id="KQ416779">
    <property type="protein sequence ID" value="KOF95235.1"/>
    <property type="molecule type" value="Genomic_DNA"/>
</dbReference>
<evidence type="ECO:0000259" key="7">
    <source>
        <dbReference type="Pfam" id="PF00108"/>
    </source>
</evidence>
<reference evidence="9" key="1">
    <citation type="submission" date="2015-07" db="EMBL/GenBank/DDBJ databases">
        <title>MeaNS - Measles Nucleotide Surveillance Program.</title>
        <authorList>
            <person name="Tran T."/>
            <person name="Druce J."/>
        </authorList>
    </citation>
    <scope>NUCLEOTIDE SEQUENCE</scope>
    <source>
        <strain evidence="9">UCB-OBI-ISO-001</strain>
        <tissue evidence="9">Gonad</tissue>
    </source>
</reference>
<dbReference type="GO" id="GO:0003988">
    <property type="term" value="F:acetyl-CoA C-acyltransferase activity"/>
    <property type="evidence" value="ECO:0007669"/>
    <property type="project" value="UniProtKB-ARBA"/>
</dbReference>
<evidence type="ECO:0000256" key="3">
    <source>
        <dbReference type="ARBA" id="ARBA00022679"/>
    </source>
</evidence>
<feature type="active site" description="Proton acceptor" evidence="5">
    <location>
        <position position="378"/>
    </location>
</feature>
<dbReference type="OrthoDB" id="5404651at2759"/>
<evidence type="ECO:0000256" key="2">
    <source>
        <dbReference type="ARBA" id="ARBA00010982"/>
    </source>
</evidence>
<dbReference type="SUPFAM" id="SSF53901">
    <property type="entry name" value="Thiolase-like"/>
    <property type="match status" value="2"/>
</dbReference>
<evidence type="ECO:0000256" key="5">
    <source>
        <dbReference type="PIRSR" id="PIRSR000429-1"/>
    </source>
</evidence>
<dbReference type="InterPro" id="IPR020617">
    <property type="entry name" value="Thiolase_C"/>
</dbReference>
<keyword evidence="4 6" id="KW-0012">Acyltransferase</keyword>
<evidence type="ECO:0000256" key="1">
    <source>
        <dbReference type="ARBA" id="ARBA00005189"/>
    </source>
</evidence>
<name>A0A0L8I1D3_OCTBM</name>